<reference evidence="1 2" key="1">
    <citation type="journal article" date="2023" name="Plants (Basel)">
        <title>Bridging the Gap: Combining Genomics and Transcriptomics Approaches to Understand Stylosanthes scabra, an Orphan Legume from the Brazilian Caatinga.</title>
        <authorList>
            <person name="Ferreira-Neto J.R.C."/>
            <person name="da Silva M.D."/>
            <person name="Binneck E."/>
            <person name="de Melo N.F."/>
            <person name="da Silva R.H."/>
            <person name="de Melo A.L.T.M."/>
            <person name="Pandolfi V."/>
            <person name="Bustamante F.O."/>
            <person name="Brasileiro-Vidal A.C."/>
            <person name="Benko-Iseppon A.M."/>
        </authorList>
    </citation>
    <scope>NUCLEOTIDE SEQUENCE [LARGE SCALE GENOMIC DNA]</scope>
    <source>
        <tissue evidence="1">Leaves</tissue>
    </source>
</reference>
<sequence>MIALEFRLYCVLNIGPRYSGLSPRHEVLMHDRPRTNLRWAKPFSATRLPPLLDNISANIGSPNFEGTLCTYSKTHQIWRSLGLGMTVTNLLLDLGSWIQKNLKQHELFYSTAIGGFGEIITTKQFGWPGRLRLTPYALSSAPFKRFDVATSSSAYMSPPRFKFRTRHLSN</sequence>
<dbReference type="Proteomes" id="UP001341840">
    <property type="component" value="Unassembled WGS sequence"/>
</dbReference>
<keyword evidence="2" id="KW-1185">Reference proteome</keyword>
<name>A0ABU6SDI1_9FABA</name>
<protein>
    <submittedName>
        <fullName evidence="1">Uncharacterized protein</fullName>
    </submittedName>
</protein>
<proteinExistence type="predicted"/>
<accession>A0ABU6SDI1</accession>
<comment type="caution">
    <text evidence="1">The sequence shown here is derived from an EMBL/GenBank/DDBJ whole genome shotgun (WGS) entry which is preliminary data.</text>
</comment>
<gene>
    <name evidence="1" type="ORF">PIB30_035215</name>
</gene>
<dbReference type="EMBL" id="JASCZI010060582">
    <property type="protein sequence ID" value="MED6134249.1"/>
    <property type="molecule type" value="Genomic_DNA"/>
</dbReference>
<evidence type="ECO:0000313" key="1">
    <source>
        <dbReference type="EMBL" id="MED6134249.1"/>
    </source>
</evidence>
<evidence type="ECO:0000313" key="2">
    <source>
        <dbReference type="Proteomes" id="UP001341840"/>
    </source>
</evidence>
<organism evidence="1 2">
    <name type="scientific">Stylosanthes scabra</name>
    <dbReference type="NCBI Taxonomy" id="79078"/>
    <lineage>
        <taxon>Eukaryota</taxon>
        <taxon>Viridiplantae</taxon>
        <taxon>Streptophyta</taxon>
        <taxon>Embryophyta</taxon>
        <taxon>Tracheophyta</taxon>
        <taxon>Spermatophyta</taxon>
        <taxon>Magnoliopsida</taxon>
        <taxon>eudicotyledons</taxon>
        <taxon>Gunneridae</taxon>
        <taxon>Pentapetalae</taxon>
        <taxon>rosids</taxon>
        <taxon>fabids</taxon>
        <taxon>Fabales</taxon>
        <taxon>Fabaceae</taxon>
        <taxon>Papilionoideae</taxon>
        <taxon>50 kb inversion clade</taxon>
        <taxon>dalbergioids sensu lato</taxon>
        <taxon>Dalbergieae</taxon>
        <taxon>Pterocarpus clade</taxon>
        <taxon>Stylosanthes</taxon>
    </lineage>
</organism>